<dbReference type="HOGENOM" id="CLU_094309_0_1_1"/>
<keyword evidence="10" id="KW-1185">Reference proteome</keyword>
<dbReference type="SUPFAM" id="SSF54762">
    <property type="entry name" value="Signal recognition particle alu RNA binding heterodimer, SRP9/14"/>
    <property type="match status" value="1"/>
</dbReference>
<proteinExistence type="inferred from homology"/>
<evidence type="ECO:0000256" key="4">
    <source>
        <dbReference type="ARBA" id="ARBA00022884"/>
    </source>
</evidence>
<comment type="subcellular location">
    <subcellularLocation>
        <location evidence="1 7">Cytoplasm</location>
    </subcellularLocation>
</comment>
<dbReference type="InterPro" id="IPR003210">
    <property type="entry name" value="Signal_recog_particle_SRP14"/>
</dbReference>
<feature type="compositionally biased region" description="Basic residues" evidence="8">
    <location>
        <begin position="129"/>
        <end position="141"/>
    </location>
</feature>
<dbReference type="STRING" id="745531.A0A0C3PEM6"/>
<evidence type="ECO:0000256" key="7">
    <source>
        <dbReference type="RuleBase" id="RU368100"/>
    </source>
</evidence>
<dbReference type="AlphaFoldDB" id="A0A0C3PEM6"/>
<dbReference type="PANTHER" id="PTHR12013">
    <property type="entry name" value="SIGNAL RECOGNITION PARTICLE 14 KD PROTEIN"/>
    <property type="match status" value="1"/>
</dbReference>
<evidence type="ECO:0000256" key="3">
    <source>
        <dbReference type="ARBA" id="ARBA00022490"/>
    </source>
</evidence>
<keyword evidence="3 7" id="KW-0963">Cytoplasm</keyword>
<comment type="subunit">
    <text evidence="7">Component of a fungal signal recognition particle (SRP) complex that consists of a 7SL RNA molecule (scR1) and at least six protein subunits: SRP72, SRP68, SRP54, SEC65, SRP21 and SRP14.</text>
</comment>
<dbReference type="GO" id="GO:0005786">
    <property type="term" value="C:signal recognition particle, endoplasmic reticulum targeting"/>
    <property type="evidence" value="ECO:0007669"/>
    <property type="project" value="UniProtKB-UniRule"/>
</dbReference>
<reference evidence="9 10" key="1">
    <citation type="journal article" date="2014" name="PLoS Genet.">
        <title>Analysis of the Phlebiopsis gigantea genome, transcriptome and secretome provides insight into its pioneer colonization strategies of wood.</title>
        <authorList>
            <person name="Hori C."/>
            <person name="Ishida T."/>
            <person name="Igarashi K."/>
            <person name="Samejima M."/>
            <person name="Suzuki H."/>
            <person name="Master E."/>
            <person name="Ferreira P."/>
            <person name="Ruiz-Duenas F.J."/>
            <person name="Held B."/>
            <person name="Canessa P."/>
            <person name="Larrondo L.F."/>
            <person name="Schmoll M."/>
            <person name="Druzhinina I.S."/>
            <person name="Kubicek C.P."/>
            <person name="Gaskell J.A."/>
            <person name="Kersten P."/>
            <person name="St John F."/>
            <person name="Glasner J."/>
            <person name="Sabat G."/>
            <person name="Splinter BonDurant S."/>
            <person name="Syed K."/>
            <person name="Yadav J."/>
            <person name="Mgbeahuruike A.C."/>
            <person name="Kovalchuk A."/>
            <person name="Asiegbu F.O."/>
            <person name="Lackner G."/>
            <person name="Hoffmeister D."/>
            <person name="Rencoret J."/>
            <person name="Gutierrez A."/>
            <person name="Sun H."/>
            <person name="Lindquist E."/>
            <person name="Barry K."/>
            <person name="Riley R."/>
            <person name="Grigoriev I.V."/>
            <person name="Henrissat B."/>
            <person name="Kues U."/>
            <person name="Berka R.M."/>
            <person name="Martinez A.T."/>
            <person name="Covert S.F."/>
            <person name="Blanchette R.A."/>
            <person name="Cullen D."/>
        </authorList>
    </citation>
    <scope>NUCLEOTIDE SEQUENCE [LARGE SCALE GENOMIC DNA]</scope>
    <source>
        <strain evidence="9 10">11061_1 CR5-6</strain>
    </source>
</reference>
<evidence type="ECO:0000256" key="8">
    <source>
        <dbReference type="SAM" id="MobiDB-lite"/>
    </source>
</evidence>
<dbReference type="Pfam" id="PF02290">
    <property type="entry name" value="SRP14"/>
    <property type="match status" value="1"/>
</dbReference>
<keyword evidence="4 7" id="KW-0694">RNA-binding</keyword>
<accession>A0A0C3PEM6</accession>
<dbReference type="Proteomes" id="UP000053257">
    <property type="component" value="Unassembled WGS sequence"/>
</dbReference>
<dbReference type="Gene3D" id="3.30.720.10">
    <property type="entry name" value="Signal recognition particle alu RNA binding heterodimer, srp9/1"/>
    <property type="match status" value="1"/>
</dbReference>
<comment type="similarity">
    <text evidence="2 7">Belongs to the SRP14 family.</text>
</comment>
<dbReference type="EMBL" id="KN840594">
    <property type="protein sequence ID" value="KIP03908.1"/>
    <property type="molecule type" value="Genomic_DNA"/>
</dbReference>
<dbReference type="GO" id="GO:0006614">
    <property type="term" value="P:SRP-dependent cotranslational protein targeting to membrane"/>
    <property type="evidence" value="ECO:0007669"/>
    <property type="project" value="UniProtKB-UniRule"/>
</dbReference>
<gene>
    <name evidence="9" type="ORF">PHLGIDRAFT_94205</name>
</gene>
<comment type="function">
    <text evidence="7">Component of the signal recognition particle (SRP) complex, a ribonucleoprotein complex that mediates the cotranslational targeting of secretory and membrane proteins to the endoplasmic reticulum (ER).</text>
</comment>
<evidence type="ECO:0000313" key="9">
    <source>
        <dbReference type="EMBL" id="KIP03908.1"/>
    </source>
</evidence>
<organism evidence="9 10">
    <name type="scientific">Phlebiopsis gigantea (strain 11061_1 CR5-6)</name>
    <name type="common">White-rot fungus</name>
    <name type="synonym">Peniophora gigantea</name>
    <dbReference type="NCBI Taxonomy" id="745531"/>
    <lineage>
        <taxon>Eukaryota</taxon>
        <taxon>Fungi</taxon>
        <taxon>Dikarya</taxon>
        <taxon>Basidiomycota</taxon>
        <taxon>Agaricomycotina</taxon>
        <taxon>Agaricomycetes</taxon>
        <taxon>Polyporales</taxon>
        <taxon>Phanerochaetaceae</taxon>
        <taxon>Phlebiopsis</taxon>
    </lineage>
</organism>
<feature type="region of interest" description="Disordered" evidence="8">
    <location>
        <begin position="91"/>
        <end position="165"/>
    </location>
</feature>
<feature type="compositionally biased region" description="Basic residues" evidence="8">
    <location>
        <begin position="95"/>
        <end position="104"/>
    </location>
</feature>
<evidence type="ECO:0000256" key="2">
    <source>
        <dbReference type="ARBA" id="ARBA00010349"/>
    </source>
</evidence>
<evidence type="ECO:0000256" key="5">
    <source>
        <dbReference type="ARBA" id="ARBA00023135"/>
    </source>
</evidence>
<dbReference type="GO" id="GO:0030942">
    <property type="term" value="F:endoplasmic reticulum signal peptide binding"/>
    <property type="evidence" value="ECO:0007669"/>
    <property type="project" value="UniProtKB-UniRule"/>
</dbReference>
<feature type="compositionally biased region" description="Basic and acidic residues" evidence="8">
    <location>
        <begin position="143"/>
        <end position="165"/>
    </location>
</feature>
<dbReference type="InterPro" id="IPR009018">
    <property type="entry name" value="Signal_recog_particle_SRP9/14"/>
</dbReference>
<keyword evidence="6 7" id="KW-0687">Ribonucleoprotein</keyword>
<evidence type="ECO:0000313" key="10">
    <source>
        <dbReference type="Proteomes" id="UP000053257"/>
    </source>
</evidence>
<evidence type="ECO:0000256" key="1">
    <source>
        <dbReference type="ARBA" id="ARBA00004496"/>
    </source>
</evidence>
<dbReference type="OrthoDB" id="19209at2759"/>
<name>A0A0C3PEM6_PHLG1</name>
<evidence type="ECO:0000256" key="6">
    <source>
        <dbReference type="ARBA" id="ARBA00023274"/>
    </source>
</evidence>
<keyword evidence="5 7" id="KW-0733">Signal recognition particle</keyword>
<dbReference type="GO" id="GO:0008312">
    <property type="term" value="F:7S RNA binding"/>
    <property type="evidence" value="ECO:0007669"/>
    <property type="project" value="UniProtKB-UniRule"/>
</dbReference>
<protein>
    <recommendedName>
        <fullName evidence="7">Signal recognition particle subunit SRP14</fullName>
    </recommendedName>
    <alternativeName>
        <fullName evidence="7">Signal recognition particle 14 kDa protein</fullName>
    </alternativeName>
</protein>
<sequence>MQLVDHDTFFKQLAALFENSKDSGSVWLTHKRLTYDGGDTSMPAADPSDDTSEYPCLVRVTNGKEINFSTRVEPGQLEAFHVVYGSLLKASMTSMRKRDKKREKQRQEEATRRKRRLAEDTVVDGAKRGSGRHKRQRRLKAALKQEDARKRVKEREEARSKTKSS</sequence>